<evidence type="ECO:0000313" key="1">
    <source>
        <dbReference type="EMBL" id="ALA58780.1"/>
    </source>
</evidence>
<keyword evidence="2" id="KW-1185">Reference proteome</keyword>
<name>A0A0K2GCU3_NITMO</name>
<evidence type="ECO:0000313" key="2">
    <source>
        <dbReference type="Proteomes" id="UP000069205"/>
    </source>
</evidence>
<sequence>MAKKLPAIRKRAASRNWIAYLCEALVTSGVMPTWEAATYLTENLFGEKPNPRLLGPANPYEVTAQLLHRLYQPIVEAASREVHLPSPSMLHIFTDISLTGNSAVLVVFFPGQDKSQQLLMLDAAKAWDLVFPDAESFNIWAEERYRRVVNALRGAIVDLHDDLLTSAV</sequence>
<protein>
    <submittedName>
        <fullName evidence="1">Uncharacterized protein</fullName>
    </submittedName>
</protein>
<proteinExistence type="predicted"/>
<accession>A0A0K2GCU3</accession>
<dbReference type="EMBL" id="CP011801">
    <property type="protein sequence ID" value="ALA58780.1"/>
    <property type="molecule type" value="Genomic_DNA"/>
</dbReference>
<dbReference type="RefSeq" id="WP_053379888.1">
    <property type="nucleotide sequence ID" value="NZ_CP011801.1"/>
</dbReference>
<reference evidence="1 2" key="1">
    <citation type="journal article" date="2015" name="Proc. Natl. Acad. Sci. U.S.A.">
        <title>Expanded metabolic versatility of ubiquitous nitrite-oxidizing bacteria from the genus Nitrospira.</title>
        <authorList>
            <person name="Koch H."/>
            <person name="Lucker S."/>
            <person name="Albertsen M."/>
            <person name="Kitzinger K."/>
            <person name="Herbold C."/>
            <person name="Spieck E."/>
            <person name="Nielsen P.H."/>
            <person name="Wagner M."/>
            <person name="Daims H."/>
        </authorList>
    </citation>
    <scope>NUCLEOTIDE SEQUENCE [LARGE SCALE GENOMIC DNA]</scope>
    <source>
        <strain evidence="1 2">NSP M-1</strain>
    </source>
</reference>
<dbReference type="AlphaFoldDB" id="A0A0K2GCU3"/>
<dbReference type="PATRIC" id="fig|42253.5.peg.2332"/>
<dbReference type="Proteomes" id="UP000069205">
    <property type="component" value="Chromosome"/>
</dbReference>
<dbReference type="OrthoDB" id="9791212at2"/>
<dbReference type="KEGG" id="nmv:NITMOv2_2365"/>
<organism evidence="1 2">
    <name type="scientific">Nitrospira moscoviensis</name>
    <dbReference type="NCBI Taxonomy" id="42253"/>
    <lineage>
        <taxon>Bacteria</taxon>
        <taxon>Pseudomonadati</taxon>
        <taxon>Nitrospirota</taxon>
        <taxon>Nitrospiria</taxon>
        <taxon>Nitrospirales</taxon>
        <taxon>Nitrospiraceae</taxon>
        <taxon>Nitrospira</taxon>
    </lineage>
</organism>
<gene>
    <name evidence="1" type="ORF">NITMOv2_2365</name>
</gene>